<organism evidence="2 3">
    <name type="scientific">Madurella fahalii</name>
    <dbReference type="NCBI Taxonomy" id="1157608"/>
    <lineage>
        <taxon>Eukaryota</taxon>
        <taxon>Fungi</taxon>
        <taxon>Dikarya</taxon>
        <taxon>Ascomycota</taxon>
        <taxon>Pezizomycotina</taxon>
        <taxon>Sordariomycetes</taxon>
        <taxon>Sordariomycetidae</taxon>
        <taxon>Sordariales</taxon>
        <taxon>Sordariales incertae sedis</taxon>
        <taxon>Madurella</taxon>
    </lineage>
</organism>
<evidence type="ECO:0000256" key="1">
    <source>
        <dbReference type="SAM" id="MobiDB-lite"/>
    </source>
</evidence>
<name>A0ABQ0GKZ0_9PEZI</name>
<dbReference type="RefSeq" id="XP_070920174.1">
    <property type="nucleotide sequence ID" value="XM_071064073.1"/>
</dbReference>
<keyword evidence="3" id="KW-1185">Reference proteome</keyword>
<dbReference type="Proteomes" id="UP001628179">
    <property type="component" value="Unassembled WGS sequence"/>
</dbReference>
<protein>
    <submittedName>
        <fullName evidence="2">Uncharacterized protein</fullName>
    </submittedName>
</protein>
<feature type="region of interest" description="Disordered" evidence="1">
    <location>
        <begin position="79"/>
        <end position="105"/>
    </location>
</feature>
<evidence type="ECO:0000313" key="2">
    <source>
        <dbReference type="EMBL" id="GAB1318443.1"/>
    </source>
</evidence>
<dbReference type="GeneID" id="98179396"/>
<comment type="caution">
    <text evidence="2">The sequence shown here is derived from an EMBL/GenBank/DDBJ whole genome shotgun (WGS) entry which is preliminary data.</text>
</comment>
<proteinExistence type="predicted"/>
<accession>A0ABQ0GKZ0</accession>
<evidence type="ECO:0000313" key="3">
    <source>
        <dbReference type="Proteomes" id="UP001628179"/>
    </source>
</evidence>
<gene>
    <name evidence="2" type="ORF">MFIFM68171_08653</name>
</gene>
<reference evidence="2 3" key="1">
    <citation type="submission" date="2024-09" db="EMBL/GenBank/DDBJ databases">
        <title>Itraconazole resistance in Madurella fahalii resulting from another homologue of gene encoding cytochrome P450 14-alpha sterol demethylase (CYP51).</title>
        <authorList>
            <person name="Yoshioka I."/>
            <person name="Fahal A.H."/>
            <person name="Kaneko S."/>
            <person name="Yaguchi T."/>
        </authorList>
    </citation>
    <scope>NUCLEOTIDE SEQUENCE [LARGE SCALE GENOMIC DNA]</scope>
    <source>
        <strain evidence="2 3">IFM 68171</strain>
    </source>
</reference>
<dbReference type="EMBL" id="BAAFSV010000005">
    <property type="protein sequence ID" value="GAB1318443.1"/>
    <property type="molecule type" value="Genomic_DNA"/>
</dbReference>
<sequence length="105" mass="11078">MLRANLNKSGIRVCGARPLTRQPRATNVRTAMYKKDKAGGTASQLEWTPKTYAMVGGLVMAVAGTYGLMMGKPAGVVRTEGSPVSVNEKGSAGAQESVTGRRLDH</sequence>